<keyword evidence="3" id="KW-1185">Reference proteome</keyword>
<dbReference type="Gene3D" id="2.130.10.10">
    <property type="entry name" value="YVTN repeat-like/Quinoprotein amine dehydrogenase"/>
    <property type="match status" value="1"/>
</dbReference>
<dbReference type="PANTHER" id="PTHR34512:SF30">
    <property type="entry name" value="OUTER MEMBRANE PROTEIN ASSEMBLY FACTOR BAMB"/>
    <property type="match status" value="1"/>
</dbReference>
<dbReference type="EMBL" id="BMYQ01000001">
    <property type="protein sequence ID" value="GGW21564.1"/>
    <property type="molecule type" value="Genomic_DNA"/>
</dbReference>
<reference evidence="2" key="2">
    <citation type="submission" date="2020-09" db="EMBL/GenBank/DDBJ databases">
        <authorList>
            <person name="Sun Q."/>
            <person name="Kim S."/>
        </authorList>
    </citation>
    <scope>NUCLEOTIDE SEQUENCE</scope>
    <source>
        <strain evidence="2">KCTC 23714</strain>
    </source>
</reference>
<reference evidence="2" key="1">
    <citation type="journal article" date="2014" name="Int. J. Syst. Evol. Microbiol.">
        <title>Complete genome sequence of Corynebacterium casei LMG S-19264T (=DSM 44701T), isolated from a smear-ripened cheese.</title>
        <authorList>
            <consortium name="US DOE Joint Genome Institute (JGI-PGF)"/>
            <person name="Walter F."/>
            <person name="Albersmeier A."/>
            <person name="Kalinowski J."/>
            <person name="Ruckert C."/>
        </authorList>
    </citation>
    <scope>NUCLEOTIDE SEQUENCE</scope>
    <source>
        <strain evidence="2">KCTC 23714</strain>
    </source>
</reference>
<dbReference type="Pfam" id="PF13360">
    <property type="entry name" value="PQQ_2"/>
    <property type="match status" value="1"/>
</dbReference>
<dbReference type="InterPro" id="IPR018391">
    <property type="entry name" value="PQQ_b-propeller_rpt"/>
</dbReference>
<dbReference type="PANTHER" id="PTHR34512">
    <property type="entry name" value="CELL SURFACE PROTEIN"/>
    <property type="match status" value="1"/>
</dbReference>
<organism evidence="2 3">
    <name type="scientific">Gemmobacter lanyuensis</name>
    <dbReference type="NCBI Taxonomy" id="1054497"/>
    <lineage>
        <taxon>Bacteria</taxon>
        <taxon>Pseudomonadati</taxon>
        <taxon>Pseudomonadota</taxon>
        <taxon>Alphaproteobacteria</taxon>
        <taxon>Rhodobacterales</taxon>
        <taxon>Paracoccaceae</taxon>
        <taxon>Gemmobacter</taxon>
    </lineage>
</organism>
<protein>
    <submittedName>
        <fullName evidence="2">Pyrrolo-quinoline quinone</fullName>
    </submittedName>
</protein>
<name>A0A918IM98_9RHOB</name>
<dbReference type="InterPro" id="IPR011047">
    <property type="entry name" value="Quinoprotein_ADH-like_sf"/>
</dbReference>
<dbReference type="PROSITE" id="PS51257">
    <property type="entry name" value="PROKAR_LIPOPROTEIN"/>
    <property type="match status" value="1"/>
</dbReference>
<evidence type="ECO:0000313" key="3">
    <source>
        <dbReference type="Proteomes" id="UP000628984"/>
    </source>
</evidence>
<proteinExistence type="predicted"/>
<accession>A0A918IM98</accession>
<evidence type="ECO:0000313" key="2">
    <source>
        <dbReference type="EMBL" id="GGW21564.1"/>
    </source>
</evidence>
<dbReference type="InterPro" id="IPR015943">
    <property type="entry name" value="WD40/YVTN_repeat-like_dom_sf"/>
</dbReference>
<dbReference type="InterPro" id="IPR002372">
    <property type="entry name" value="PQQ_rpt_dom"/>
</dbReference>
<gene>
    <name evidence="2" type="ORF">GCM10011452_02610</name>
</gene>
<evidence type="ECO:0000259" key="1">
    <source>
        <dbReference type="Pfam" id="PF13360"/>
    </source>
</evidence>
<sequence>MPQMKSAISFMALLALLAACEKEVILPGERFGTRTPLDASLATTERPSPTDPLAVQKNEARPISLPAAVANADWPQRGGNVRHLPPHGTLSAAPQRVWSADIGAASTRRNRISAAPVVADGRIFTLDAGMGLHATGLNGAALWGTDLTPVGDRPSEVSGGGLAVGAGRLFVSTGYGELIAVDPKTGGVLWRQDLGSSVSGAPAVDGDTVYVVGRDSGAWAVDVADGKVRWQITGTVGTTGMVGSSAPAVTDRLVLLPTVSGDLRAVMKAGGTESWQADIVGKRLGRAYGLISDITGDPVVAGSTIYAGNAAGRTYAISDTGETLWMAEEGALGPVLPVGDSVFLVNDQAQLVRLDAASGAVIWRADMPYFDTAKAKKQKSITAHYGPVLAGGRIAVASGDGLLRFFSPLDGAMVATAPIPGGAATQPALAGGMLFVVGANGQLHAFR</sequence>
<dbReference type="SMART" id="SM00564">
    <property type="entry name" value="PQQ"/>
    <property type="match status" value="6"/>
</dbReference>
<dbReference type="AlphaFoldDB" id="A0A918IM98"/>
<comment type="caution">
    <text evidence="2">The sequence shown here is derived from an EMBL/GenBank/DDBJ whole genome shotgun (WGS) entry which is preliminary data.</text>
</comment>
<dbReference type="Proteomes" id="UP000628984">
    <property type="component" value="Unassembled WGS sequence"/>
</dbReference>
<feature type="domain" description="Pyrrolo-quinoline quinone repeat" evidence="1">
    <location>
        <begin position="138"/>
        <end position="364"/>
    </location>
</feature>
<dbReference type="SUPFAM" id="SSF50998">
    <property type="entry name" value="Quinoprotein alcohol dehydrogenase-like"/>
    <property type="match status" value="1"/>
</dbReference>